<proteinExistence type="predicted"/>
<dbReference type="SUPFAM" id="SSF53756">
    <property type="entry name" value="UDP-Glycosyltransferase/glycogen phosphorylase"/>
    <property type="match status" value="1"/>
</dbReference>
<keyword evidence="4" id="KW-1185">Reference proteome</keyword>
<accession>A0ABV0JSS1</accession>
<dbReference type="Gene3D" id="3.40.50.2000">
    <property type="entry name" value="Glycogen Phosphorylase B"/>
    <property type="match status" value="2"/>
</dbReference>
<dbReference type="InterPro" id="IPR001296">
    <property type="entry name" value="Glyco_trans_1"/>
</dbReference>
<name>A0ABV0JSS1_9CYAN</name>
<protein>
    <submittedName>
        <fullName evidence="3">Glycosyltransferase family 4 protein</fullName>
    </submittedName>
</protein>
<evidence type="ECO:0000313" key="3">
    <source>
        <dbReference type="EMBL" id="MEP0865731.1"/>
    </source>
</evidence>
<sequence>MKILHICAVEFTVKYLLLPQINYFLSHNLSVEIACSPGQEVEELQKLGYKIQPIPIERRIAPVSNLISIYQLTKLIRQNQYDLVHVHTPIASVLGRIAAKLAGAKRIVYTAHGFYFHDDMPAKQYRFYHSVERFAGVLTDVILTQSREDLATSEKTGLCEPQKLRYLGNGVNVERFHRSNLVRDRQQQLRQELNLPEAAFPIIATTGRITAEKGYLELIQALAKLCSQFPNVHLLVIGGQLSSERDTFQSQLNHFLQQQNLERCVTFTGLRSDTPELLGLADVFTLPSYREGLPRSILEAMAMELPVVATDIRGCREAVVNRETGLIVPPRNSDKLADALSKVLADSEMRETFGKAGRQRVKSEYDERFVFQRLAECYRELGILP</sequence>
<reference evidence="3 4" key="1">
    <citation type="submission" date="2022-04" db="EMBL/GenBank/DDBJ databases">
        <title>Positive selection, recombination, and allopatry shape intraspecific diversity of widespread and dominant cyanobacteria.</title>
        <authorList>
            <person name="Wei J."/>
            <person name="Shu W."/>
            <person name="Hu C."/>
        </authorList>
    </citation>
    <scope>NUCLEOTIDE SEQUENCE [LARGE SCALE GENOMIC DNA]</scope>
    <source>
        <strain evidence="3 4">GB2-A5</strain>
    </source>
</reference>
<feature type="domain" description="Glycosyltransferase subfamily 4-like N-terminal" evidence="2">
    <location>
        <begin position="5"/>
        <end position="132"/>
    </location>
</feature>
<evidence type="ECO:0000259" key="1">
    <source>
        <dbReference type="Pfam" id="PF00534"/>
    </source>
</evidence>
<dbReference type="Pfam" id="PF00534">
    <property type="entry name" value="Glycos_transf_1"/>
    <property type="match status" value="1"/>
</dbReference>
<evidence type="ECO:0000259" key="2">
    <source>
        <dbReference type="Pfam" id="PF13477"/>
    </source>
</evidence>
<dbReference type="CDD" id="cd03808">
    <property type="entry name" value="GT4_CapM-like"/>
    <property type="match status" value="1"/>
</dbReference>
<dbReference type="EMBL" id="JAMPKK010000031">
    <property type="protein sequence ID" value="MEP0865731.1"/>
    <property type="molecule type" value="Genomic_DNA"/>
</dbReference>
<gene>
    <name evidence="3" type="ORF">NDI37_14770</name>
</gene>
<dbReference type="Proteomes" id="UP001442494">
    <property type="component" value="Unassembled WGS sequence"/>
</dbReference>
<dbReference type="InterPro" id="IPR050194">
    <property type="entry name" value="Glycosyltransferase_grp1"/>
</dbReference>
<dbReference type="RefSeq" id="WP_190421767.1">
    <property type="nucleotide sequence ID" value="NZ_JAMPKK010000031.1"/>
</dbReference>
<organism evidence="3 4">
    <name type="scientific">Funiculus sociatus GB2-A5</name>
    <dbReference type="NCBI Taxonomy" id="2933946"/>
    <lineage>
        <taxon>Bacteria</taxon>
        <taxon>Bacillati</taxon>
        <taxon>Cyanobacteriota</taxon>
        <taxon>Cyanophyceae</taxon>
        <taxon>Coleofasciculales</taxon>
        <taxon>Coleofasciculaceae</taxon>
        <taxon>Funiculus</taxon>
    </lineage>
</organism>
<dbReference type="InterPro" id="IPR028098">
    <property type="entry name" value="Glyco_trans_4-like_N"/>
</dbReference>
<dbReference type="Pfam" id="PF13477">
    <property type="entry name" value="Glyco_trans_4_2"/>
    <property type="match status" value="1"/>
</dbReference>
<dbReference type="PANTHER" id="PTHR45947:SF3">
    <property type="entry name" value="SULFOQUINOVOSYL TRANSFERASE SQD2"/>
    <property type="match status" value="1"/>
</dbReference>
<feature type="domain" description="Glycosyl transferase family 1" evidence="1">
    <location>
        <begin position="200"/>
        <end position="360"/>
    </location>
</feature>
<dbReference type="PANTHER" id="PTHR45947">
    <property type="entry name" value="SULFOQUINOVOSYL TRANSFERASE SQD2"/>
    <property type="match status" value="1"/>
</dbReference>
<comment type="caution">
    <text evidence="3">The sequence shown here is derived from an EMBL/GenBank/DDBJ whole genome shotgun (WGS) entry which is preliminary data.</text>
</comment>
<evidence type="ECO:0000313" key="4">
    <source>
        <dbReference type="Proteomes" id="UP001442494"/>
    </source>
</evidence>